<keyword evidence="2" id="KW-0238">DNA-binding</keyword>
<dbReference type="SUPFAM" id="SSF47413">
    <property type="entry name" value="lambda repressor-like DNA-binding domains"/>
    <property type="match status" value="1"/>
</dbReference>
<evidence type="ECO:0000256" key="2">
    <source>
        <dbReference type="ARBA" id="ARBA00023125"/>
    </source>
</evidence>
<keyword evidence="6" id="KW-1185">Reference proteome</keyword>
<keyword evidence="3" id="KW-0804">Transcription</keyword>
<dbReference type="GO" id="GO:0003677">
    <property type="term" value="F:DNA binding"/>
    <property type="evidence" value="ECO:0007669"/>
    <property type="project" value="UniProtKB-KW"/>
</dbReference>
<evidence type="ECO:0000313" key="6">
    <source>
        <dbReference type="Proteomes" id="UP000273145"/>
    </source>
</evidence>
<accession>A0A3Q8S410</accession>
<evidence type="ECO:0000256" key="3">
    <source>
        <dbReference type="ARBA" id="ARBA00023163"/>
    </source>
</evidence>
<dbReference type="InterPro" id="IPR010982">
    <property type="entry name" value="Lambda_DNA-bd_dom_sf"/>
</dbReference>
<proteinExistence type="predicted"/>
<dbReference type="PROSITE" id="PS50943">
    <property type="entry name" value="HTH_CROC1"/>
    <property type="match status" value="1"/>
</dbReference>
<dbReference type="PANTHER" id="PTHR46797:SF23">
    <property type="entry name" value="HTH-TYPE TRANSCRIPTIONAL REGULATOR SUTR"/>
    <property type="match status" value="1"/>
</dbReference>
<dbReference type="GO" id="GO:0005829">
    <property type="term" value="C:cytosol"/>
    <property type="evidence" value="ECO:0007669"/>
    <property type="project" value="TreeGrafter"/>
</dbReference>
<dbReference type="Pfam" id="PF01381">
    <property type="entry name" value="HTH_3"/>
    <property type="match status" value="1"/>
</dbReference>
<evidence type="ECO:0000256" key="1">
    <source>
        <dbReference type="ARBA" id="ARBA00023015"/>
    </source>
</evidence>
<dbReference type="GO" id="GO:0003700">
    <property type="term" value="F:DNA-binding transcription factor activity"/>
    <property type="evidence" value="ECO:0007669"/>
    <property type="project" value="TreeGrafter"/>
</dbReference>
<dbReference type="InterPro" id="IPR050807">
    <property type="entry name" value="TransReg_Diox_bact_type"/>
</dbReference>
<name>A0A3Q8S410_9BACL</name>
<keyword evidence="1" id="KW-0805">Transcription regulation</keyword>
<dbReference type="KEGG" id="plen:EIM92_05345"/>
<evidence type="ECO:0000259" key="4">
    <source>
        <dbReference type="PROSITE" id="PS50943"/>
    </source>
</evidence>
<protein>
    <submittedName>
        <fullName evidence="5">XRE family transcriptional regulator</fullName>
    </submittedName>
</protein>
<reference evidence="5 6" key="1">
    <citation type="submission" date="2018-11" db="EMBL/GenBank/DDBJ databases">
        <title>Genome sequencing of Paenibacillus lentus DSM25539(T).</title>
        <authorList>
            <person name="Kook J.-K."/>
            <person name="Park S.-N."/>
            <person name="Lim Y.K."/>
        </authorList>
    </citation>
    <scope>NUCLEOTIDE SEQUENCE [LARGE SCALE GENOMIC DNA]</scope>
    <source>
        <strain evidence="5 6">DSM 25539</strain>
    </source>
</reference>
<dbReference type="RefSeq" id="WP_125081798.1">
    <property type="nucleotide sequence ID" value="NZ_CP034248.1"/>
</dbReference>
<gene>
    <name evidence="5" type="ORF">EIM92_05345</name>
</gene>
<dbReference type="PANTHER" id="PTHR46797">
    <property type="entry name" value="HTH-TYPE TRANSCRIPTIONAL REGULATOR"/>
    <property type="match status" value="1"/>
</dbReference>
<evidence type="ECO:0000313" key="5">
    <source>
        <dbReference type="EMBL" id="AZK45700.1"/>
    </source>
</evidence>
<dbReference type="AlphaFoldDB" id="A0A3Q8S410"/>
<dbReference type="SMART" id="SM00530">
    <property type="entry name" value="HTH_XRE"/>
    <property type="match status" value="1"/>
</dbReference>
<dbReference type="EMBL" id="CP034248">
    <property type="protein sequence ID" value="AZK45700.1"/>
    <property type="molecule type" value="Genomic_DNA"/>
</dbReference>
<dbReference type="OrthoDB" id="9814553at2"/>
<dbReference type="Gene3D" id="1.10.260.40">
    <property type="entry name" value="lambda repressor-like DNA-binding domains"/>
    <property type="match status" value="1"/>
</dbReference>
<dbReference type="Proteomes" id="UP000273145">
    <property type="component" value="Chromosome"/>
</dbReference>
<organism evidence="5 6">
    <name type="scientific">Paenibacillus lentus</name>
    <dbReference type="NCBI Taxonomy" id="1338368"/>
    <lineage>
        <taxon>Bacteria</taxon>
        <taxon>Bacillati</taxon>
        <taxon>Bacillota</taxon>
        <taxon>Bacilli</taxon>
        <taxon>Bacillales</taxon>
        <taxon>Paenibacillaceae</taxon>
        <taxon>Paenibacillus</taxon>
    </lineage>
</organism>
<dbReference type="CDD" id="cd00093">
    <property type="entry name" value="HTH_XRE"/>
    <property type="match status" value="1"/>
</dbReference>
<feature type="domain" description="HTH cro/C1-type" evidence="4">
    <location>
        <begin position="11"/>
        <end position="66"/>
    </location>
</feature>
<dbReference type="InterPro" id="IPR001387">
    <property type="entry name" value="Cro/C1-type_HTH"/>
</dbReference>
<sequence>MNLLKGVGSRIRKIRKSKNWTQEQLAEAATLHYSYIGGVERGDRNISLETLEKIVTALDVPAWELFRHEDISDKQFLLHEHINLISNRSAEEIALITKITKDIISAMELHKE</sequence>